<gene>
    <name evidence="1" type="ORF">SCF082_LOCUS47458</name>
</gene>
<sequence>MDVDETNAWLEELLGFRADGSRAMLGTCCDAGQRPSASEGELHYAMLLRLCWLSWGTWTRVALALGEQSLERFKLSVRCQPRLQELLVLGLGADRRVKLKLPPPSATASKSLQWCKQMVQSILDKGPTVYKIGMTGNPLLRFYKLPSAESPSPGYRYEKDKFEFMYIVFAGATWDEAGLVPCCKVVGLAKALVKDGVGASQSQLIEDLSKIKEKDAEGKTHDVLSKHALTLPIPIREIFGKPELEGFPRLKPIDFLHYMAESGHLNKLLGGRSIAASGRILLQFWQNFKGIHPDFELWDLVEDSDINLADCIPIHAHMDGGRGYKKSEFLVLNWCSIIGNGTGRQNKKDPGVHRLRRNPDSMQTSLLGHSFTSHFLYAAMPAHFHKKNEVAFHSLLASFAEDLRECFDEGIMWNGRLLRLVLVGLKGDAKMQTRAGRFNRNSSTVRKAPYDPTKVKQSLGRCCWLCPAGDIQAPFEEIHHEQPAWWQMMPHFLEPPWGPGQEGGMLESSLQYTMNPAKFYLHDLFHVYLAGVGQDFAAAALVAMLPHMFQSPDSNSVDAQISVLNDAFKAWRKMFHVGCHITAFSKTMLHYPDQTKQFPTGMWSKASDTARIIQFIAYVCSLWPELCSQNKMLGYIDMASRAIGNSMVGLYDADLWIEPLVDSANIFDAHLGFLITYGTKPSTSVCFNFCADQGPAADQNHRTEWDVFFGLLQQASHTCCTKWPASICLPSKNPLFASPVS</sequence>
<proteinExistence type="predicted"/>
<reference evidence="1 2" key="1">
    <citation type="submission" date="2024-02" db="EMBL/GenBank/DDBJ databases">
        <authorList>
            <person name="Chen Y."/>
            <person name="Shah S."/>
            <person name="Dougan E. K."/>
            <person name="Thang M."/>
            <person name="Chan C."/>
        </authorList>
    </citation>
    <scope>NUCLEOTIDE SEQUENCE [LARGE SCALE GENOMIC DNA]</scope>
</reference>
<accession>A0ABP0RPS9</accession>
<protein>
    <submittedName>
        <fullName evidence="1">Regulator of nonsense transcripts 1-like</fullName>
    </submittedName>
</protein>
<organism evidence="1 2">
    <name type="scientific">Durusdinium trenchii</name>
    <dbReference type="NCBI Taxonomy" id="1381693"/>
    <lineage>
        <taxon>Eukaryota</taxon>
        <taxon>Sar</taxon>
        <taxon>Alveolata</taxon>
        <taxon>Dinophyceae</taxon>
        <taxon>Suessiales</taxon>
        <taxon>Symbiodiniaceae</taxon>
        <taxon>Durusdinium</taxon>
    </lineage>
</organism>
<evidence type="ECO:0000313" key="1">
    <source>
        <dbReference type="EMBL" id="CAK9101485.1"/>
    </source>
</evidence>
<keyword evidence="2" id="KW-1185">Reference proteome</keyword>
<comment type="caution">
    <text evidence="1">The sequence shown here is derived from an EMBL/GenBank/DDBJ whole genome shotgun (WGS) entry which is preliminary data.</text>
</comment>
<dbReference type="Proteomes" id="UP001642464">
    <property type="component" value="Unassembled WGS sequence"/>
</dbReference>
<dbReference type="EMBL" id="CAXAMM010041840">
    <property type="protein sequence ID" value="CAK9101485.1"/>
    <property type="molecule type" value="Genomic_DNA"/>
</dbReference>
<evidence type="ECO:0000313" key="2">
    <source>
        <dbReference type="Proteomes" id="UP001642464"/>
    </source>
</evidence>
<name>A0ABP0RPS9_9DINO</name>